<feature type="domain" description="Antitoxin Xre/MbcA/ParS-like toxin-binding" evidence="1">
    <location>
        <begin position="145"/>
        <end position="192"/>
    </location>
</feature>
<dbReference type="InterPro" id="IPR024467">
    <property type="entry name" value="Xre/MbcA/ParS-like_toxin-bd"/>
</dbReference>
<dbReference type="EMBL" id="NISI01000006">
    <property type="protein sequence ID" value="OWR03272.1"/>
    <property type="molecule type" value="Genomic_DNA"/>
</dbReference>
<evidence type="ECO:0000313" key="3">
    <source>
        <dbReference type="Proteomes" id="UP000197446"/>
    </source>
</evidence>
<evidence type="ECO:0000259" key="1">
    <source>
        <dbReference type="Pfam" id="PF09722"/>
    </source>
</evidence>
<gene>
    <name evidence="2" type="ORF">CDO81_17095</name>
</gene>
<organism evidence="2 3">
    <name type="scientific">Roseateles puraquae</name>
    <dbReference type="NCBI Taxonomy" id="431059"/>
    <lineage>
        <taxon>Bacteria</taxon>
        <taxon>Pseudomonadati</taxon>
        <taxon>Pseudomonadota</taxon>
        <taxon>Betaproteobacteria</taxon>
        <taxon>Burkholderiales</taxon>
        <taxon>Sphaerotilaceae</taxon>
        <taxon>Roseateles</taxon>
    </lineage>
</organism>
<name>A0A254N8X6_9BURK</name>
<dbReference type="Proteomes" id="UP000197446">
    <property type="component" value="Unassembled WGS sequence"/>
</dbReference>
<dbReference type="OrthoDB" id="5770459at2"/>
<dbReference type="Pfam" id="PF09722">
    <property type="entry name" value="Xre_MbcA_ParS_C"/>
    <property type="match status" value="1"/>
</dbReference>
<dbReference type="RefSeq" id="WP_088484424.1">
    <property type="nucleotide sequence ID" value="NZ_NISI01000006.1"/>
</dbReference>
<proteinExistence type="predicted"/>
<sequence>MLTADTASTRASHGPRTEDAAHDIDRAAIDARVIALFDNASLRSHVRKLDKVELASVWRLTLQVLSRKTASVAEPLSPIEVHKRLLEGLAGETLLVSSAMFLSNLADAEKFFGLSFKTIKSRLGGSLDTAASERAMRAARATMTAAEVLGSYDAARAYMHTRNFALGGATPAELVKTSDGERIVLNELHAQSEGGPL</sequence>
<protein>
    <recommendedName>
        <fullName evidence="1">Antitoxin Xre/MbcA/ParS-like toxin-binding domain-containing protein</fullName>
    </recommendedName>
</protein>
<comment type="caution">
    <text evidence="2">The sequence shown here is derived from an EMBL/GenBank/DDBJ whole genome shotgun (WGS) entry which is preliminary data.</text>
</comment>
<keyword evidence="3" id="KW-1185">Reference proteome</keyword>
<dbReference type="AlphaFoldDB" id="A0A254N8X6"/>
<accession>A0A254N8X6</accession>
<evidence type="ECO:0000313" key="2">
    <source>
        <dbReference type="EMBL" id="OWR03272.1"/>
    </source>
</evidence>
<reference evidence="2 3" key="1">
    <citation type="journal article" date="2007" name="Int. J. Syst. Evol. Microbiol.">
        <title>Description of Pelomonas aquatica sp. nov. and Pelomonas puraquae sp. nov., isolated from industrial and haemodialysis water.</title>
        <authorList>
            <person name="Gomila M."/>
            <person name="Bowien B."/>
            <person name="Falsen E."/>
            <person name="Moore E.R."/>
            <person name="Lalucat J."/>
        </authorList>
    </citation>
    <scope>NUCLEOTIDE SEQUENCE [LARGE SCALE GENOMIC DNA]</scope>
    <source>
        <strain evidence="2 3">CCUG 52769</strain>
    </source>
</reference>